<organism evidence="3 4">
    <name type="scientific">Gigaspora margarita</name>
    <dbReference type="NCBI Taxonomy" id="4874"/>
    <lineage>
        <taxon>Eukaryota</taxon>
        <taxon>Fungi</taxon>
        <taxon>Fungi incertae sedis</taxon>
        <taxon>Mucoromycota</taxon>
        <taxon>Glomeromycotina</taxon>
        <taxon>Glomeromycetes</taxon>
        <taxon>Diversisporales</taxon>
        <taxon>Gigasporaceae</taxon>
        <taxon>Gigaspora</taxon>
    </lineage>
</organism>
<dbReference type="AlphaFoldDB" id="A0A8H4ETI1"/>
<keyword evidence="4" id="KW-1185">Reference proteome</keyword>
<dbReference type="InterPro" id="IPR013087">
    <property type="entry name" value="Znf_C2H2_type"/>
</dbReference>
<gene>
    <name evidence="3" type="ORF">F8M41_023557</name>
</gene>
<dbReference type="PROSITE" id="PS00028">
    <property type="entry name" value="ZINC_FINGER_C2H2_1"/>
    <property type="match status" value="1"/>
</dbReference>
<reference evidence="3 4" key="1">
    <citation type="journal article" date="2019" name="Environ. Microbiol.">
        <title>At the nexus of three kingdoms: the genome of the mycorrhizal fungus Gigaspora margarita provides insights into plant, endobacterial and fungal interactions.</title>
        <authorList>
            <person name="Venice F."/>
            <person name="Ghignone S."/>
            <person name="Salvioli di Fossalunga A."/>
            <person name="Amselem J."/>
            <person name="Novero M."/>
            <person name="Xianan X."/>
            <person name="Sedzielewska Toro K."/>
            <person name="Morin E."/>
            <person name="Lipzen A."/>
            <person name="Grigoriev I.V."/>
            <person name="Henrissat B."/>
            <person name="Martin F.M."/>
            <person name="Bonfante P."/>
        </authorList>
    </citation>
    <scope>NUCLEOTIDE SEQUENCE [LARGE SCALE GENOMIC DNA]</scope>
    <source>
        <strain evidence="3 4">BEG34</strain>
    </source>
</reference>
<proteinExistence type="predicted"/>
<evidence type="ECO:0000256" key="1">
    <source>
        <dbReference type="SAM" id="MobiDB-lite"/>
    </source>
</evidence>
<feature type="domain" description="C2H2-type" evidence="2">
    <location>
        <begin position="4"/>
        <end position="24"/>
    </location>
</feature>
<evidence type="ECO:0000259" key="2">
    <source>
        <dbReference type="PROSITE" id="PS00028"/>
    </source>
</evidence>
<protein>
    <submittedName>
        <fullName evidence="3">Zn-finger domain-containing protein</fullName>
    </submittedName>
</protein>
<dbReference type="OrthoDB" id="2355853at2759"/>
<accession>A0A8H4ETI1</accession>
<dbReference type="Proteomes" id="UP000439903">
    <property type="component" value="Unassembled WGS sequence"/>
</dbReference>
<comment type="caution">
    <text evidence="3">The sequence shown here is derived from an EMBL/GenBank/DDBJ whole genome shotgun (WGS) entry which is preliminary data.</text>
</comment>
<evidence type="ECO:0000313" key="4">
    <source>
        <dbReference type="Proteomes" id="UP000439903"/>
    </source>
</evidence>
<sequence length="288" mass="33458">MPNCPYCNKILMSRQALGNHIKKHLDDSDEDLPLPNQASQANLVEVTNKDLNDQTVNFNVDESIDFNVNKSTENQNPSASFFNNISDIQHYESIEHDAEFFNYNDFQSNISDEQSDLYDFQSNASDEQSDLYDSQSNASDEQSDLSDITNVDINECAEYNDLLTGKSKEPEDLYQKFLSKEYAEFIHIVTHFQVQDQLANAFIQFFNKYSNRDDYPLPSSSQSGRAFTKNLNLPNFGWRKEIIFDYEGLEYTFEFRTVLDRIHQILTNKSITEEFIFEHKLSTDRVSK</sequence>
<name>A0A8H4ETI1_GIGMA</name>
<feature type="region of interest" description="Disordered" evidence="1">
    <location>
        <begin position="123"/>
        <end position="147"/>
    </location>
</feature>
<dbReference type="EMBL" id="WTPW01000078">
    <property type="protein sequence ID" value="KAF0551139.1"/>
    <property type="molecule type" value="Genomic_DNA"/>
</dbReference>
<evidence type="ECO:0000313" key="3">
    <source>
        <dbReference type="EMBL" id="KAF0551139.1"/>
    </source>
</evidence>